<comment type="catalytic activity">
    <reaction evidence="11">
        <text>1-octadecanoyl-2-(5Z,8Z,11Z,14Z-eicosatetraenoyl)-sn-glycerol + H2O = 2-(5Z,8Z,11Z,14Z-eicosatetraenoyl)-glycerol + octadecanoate + H(+)</text>
        <dbReference type="Rhea" id="RHEA:38507"/>
        <dbReference type="ChEBI" id="CHEBI:15377"/>
        <dbReference type="ChEBI" id="CHEBI:15378"/>
        <dbReference type="ChEBI" id="CHEBI:25629"/>
        <dbReference type="ChEBI" id="CHEBI:52392"/>
        <dbReference type="ChEBI" id="CHEBI:75728"/>
    </reaction>
</comment>
<dbReference type="InterPro" id="IPR000073">
    <property type="entry name" value="AB_hydrolase_1"/>
</dbReference>
<evidence type="ECO:0000313" key="13">
    <source>
        <dbReference type="EMBL" id="KAF7489396.1"/>
    </source>
</evidence>
<keyword evidence="2 13" id="KW-0378">Hydrolase</keyword>
<dbReference type="EC" id="3.1.1.116" evidence="3"/>
<dbReference type="SUPFAM" id="SSF53474">
    <property type="entry name" value="alpha/beta-Hydrolases"/>
    <property type="match status" value="1"/>
</dbReference>
<name>A0A834R669_SARSC</name>
<dbReference type="GO" id="GO:0005739">
    <property type="term" value="C:mitochondrion"/>
    <property type="evidence" value="ECO:0007669"/>
    <property type="project" value="TreeGrafter"/>
</dbReference>
<comment type="catalytic activity">
    <reaction evidence="5">
        <text>a 1,2-diacyl-sn-glycerol + H2O = a 2-acylglycerol + a fatty acid + H(+)</text>
        <dbReference type="Rhea" id="RHEA:33275"/>
        <dbReference type="ChEBI" id="CHEBI:15377"/>
        <dbReference type="ChEBI" id="CHEBI:15378"/>
        <dbReference type="ChEBI" id="CHEBI:17389"/>
        <dbReference type="ChEBI" id="CHEBI:17815"/>
        <dbReference type="ChEBI" id="CHEBI:28868"/>
        <dbReference type="EC" id="3.1.1.116"/>
    </reaction>
</comment>
<evidence type="ECO:0000256" key="4">
    <source>
        <dbReference type="ARBA" id="ARBA00042703"/>
    </source>
</evidence>
<evidence type="ECO:0000313" key="14">
    <source>
        <dbReference type="EnsemblMetazoa" id="KAF7489396.1"/>
    </source>
</evidence>
<dbReference type="PANTHER" id="PTHR46118:SF4">
    <property type="entry name" value="PROTEIN ABHD11"/>
    <property type="match status" value="1"/>
</dbReference>
<comment type="catalytic activity">
    <reaction evidence="10">
        <text>1-octadecanoyl-2-(9Z-octadecenoyl)-sn-glycerol + H2O = 2-(9Z-octadecenoyl)-glycerol + octadecanoate + H(+)</text>
        <dbReference type="Rhea" id="RHEA:77103"/>
        <dbReference type="ChEBI" id="CHEBI:15377"/>
        <dbReference type="ChEBI" id="CHEBI:15378"/>
        <dbReference type="ChEBI" id="CHEBI:25629"/>
        <dbReference type="ChEBI" id="CHEBI:73990"/>
        <dbReference type="ChEBI" id="CHEBI:75468"/>
    </reaction>
</comment>
<protein>
    <recommendedName>
        <fullName evidence="7">sn-1-specific diacylglycerol lipase ABHD11</fullName>
        <ecNumber evidence="3">3.1.1.116</ecNumber>
    </recommendedName>
    <alternativeName>
        <fullName evidence="4">Alpha/beta hydrolase domain-containing protein 11</fullName>
    </alternativeName>
</protein>
<comment type="catalytic activity">
    <reaction evidence="6">
        <text>a 1,3-diacyl-sn-glycerol + H2O = a 1-acyl-sn-glycerol + a fatty acid + H(+)</text>
        <dbReference type="Rhea" id="RHEA:38503"/>
        <dbReference type="ChEBI" id="CHEBI:15377"/>
        <dbReference type="ChEBI" id="CHEBI:15378"/>
        <dbReference type="ChEBI" id="CHEBI:28868"/>
        <dbReference type="ChEBI" id="CHEBI:64683"/>
        <dbReference type="ChEBI" id="CHEBI:77272"/>
    </reaction>
</comment>
<evidence type="ECO:0000259" key="12">
    <source>
        <dbReference type="Pfam" id="PF00561"/>
    </source>
</evidence>
<dbReference type="GO" id="GO:0052689">
    <property type="term" value="F:carboxylic ester hydrolase activity"/>
    <property type="evidence" value="ECO:0007669"/>
    <property type="project" value="TreeGrafter"/>
</dbReference>
<organism evidence="13">
    <name type="scientific">Sarcoptes scabiei</name>
    <name type="common">Itch mite</name>
    <name type="synonym">Acarus scabiei</name>
    <dbReference type="NCBI Taxonomy" id="52283"/>
    <lineage>
        <taxon>Eukaryota</taxon>
        <taxon>Metazoa</taxon>
        <taxon>Ecdysozoa</taxon>
        <taxon>Arthropoda</taxon>
        <taxon>Chelicerata</taxon>
        <taxon>Arachnida</taxon>
        <taxon>Acari</taxon>
        <taxon>Acariformes</taxon>
        <taxon>Sarcoptiformes</taxon>
        <taxon>Astigmata</taxon>
        <taxon>Psoroptidia</taxon>
        <taxon>Sarcoptoidea</taxon>
        <taxon>Sarcoptidae</taxon>
        <taxon>Sarcoptinae</taxon>
        <taxon>Sarcoptes</taxon>
    </lineage>
</organism>
<evidence type="ECO:0000256" key="7">
    <source>
        <dbReference type="ARBA" id="ARBA00044064"/>
    </source>
</evidence>
<reference evidence="14" key="3">
    <citation type="submission" date="2022-06" db="UniProtKB">
        <authorList>
            <consortium name="EnsemblMetazoa"/>
        </authorList>
    </citation>
    <scope>IDENTIFICATION</scope>
</reference>
<feature type="domain" description="AB hydrolase-1" evidence="12">
    <location>
        <begin position="57"/>
        <end position="301"/>
    </location>
</feature>
<accession>A0A834R669</accession>
<gene>
    <name evidence="13" type="primary">SSS_809g</name>
    <name evidence="13" type="ORF">SSS_809</name>
</gene>
<dbReference type="Pfam" id="PF00561">
    <property type="entry name" value="Abhydrolase_1"/>
    <property type="match status" value="1"/>
</dbReference>
<keyword evidence="15" id="KW-1185">Reference proteome</keyword>
<evidence type="ECO:0000313" key="15">
    <source>
        <dbReference type="Proteomes" id="UP000070412"/>
    </source>
</evidence>
<evidence type="ECO:0000256" key="11">
    <source>
        <dbReference type="ARBA" id="ARBA00048919"/>
    </source>
</evidence>
<dbReference type="InterPro" id="IPR029058">
    <property type="entry name" value="AB_hydrolase_fold"/>
</dbReference>
<comment type="catalytic activity">
    <reaction evidence="8">
        <text>1-octadecanoyl-2-(4Z,7Z,10Z,13Z,16Z,19Z-docosahexaenoyl)-sn-glycerol + H2O = 2-(4Z,7Z,10Z,13Z,16Z,19Z-docosahexaenoyl)-glycerol + octadecanoate + H(+)</text>
        <dbReference type="Rhea" id="RHEA:77107"/>
        <dbReference type="ChEBI" id="CHEBI:15377"/>
        <dbReference type="ChEBI" id="CHEBI:15378"/>
        <dbReference type="ChEBI" id="CHEBI:25629"/>
        <dbReference type="ChEBI" id="CHEBI:77129"/>
        <dbReference type="ChEBI" id="CHEBI:186738"/>
    </reaction>
</comment>
<comment type="similarity">
    <text evidence="1">Belongs to the AB hydrolase superfamily.</text>
</comment>
<dbReference type="PANTHER" id="PTHR46118">
    <property type="entry name" value="PROTEIN ABHD11"/>
    <property type="match status" value="1"/>
</dbReference>
<evidence type="ECO:0000256" key="5">
    <source>
        <dbReference type="ARBA" id="ARBA00043667"/>
    </source>
</evidence>
<dbReference type="OrthoDB" id="6424307at2759"/>
<proteinExistence type="inferred from homology"/>
<dbReference type="Proteomes" id="UP000070412">
    <property type="component" value="Unassembled WGS sequence"/>
</dbReference>
<evidence type="ECO:0000256" key="8">
    <source>
        <dbReference type="ARBA" id="ARBA00048283"/>
    </source>
</evidence>
<evidence type="ECO:0000256" key="10">
    <source>
        <dbReference type="ARBA" id="ARBA00048513"/>
    </source>
</evidence>
<comment type="catalytic activity">
    <reaction evidence="9">
        <text>1,2-didecanoylglycerol + H2O = decanoylglycerol + decanoate + H(+)</text>
        <dbReference type="Rhea" id="RHEA:48596"/>
        <dbReference type="ChEBI" id="CHEBI:11152"/>
        <dbReference type="ChEBI" id="CHEBI:15377"/>
        <dbReference type="ChEBI" id="CHEBI:15378"/>
        <dbReference type="ChEBI" id="CHEBI:27689"/>
        <dbReference type="ChEBI" id="CHEBI:90605"/>
    </reaction>
</comment>
<dbReference type="EnsemblMetazoa" id="SSS_809s_mrna">
    <property type="protein sequence ID" value="KAF7489396.1"/>
    <property type="gene ID" value="SSS_809"/>
</dbReference>
<evidence type="ECO:0000256" key="9">
    <source>
        <dbReference type="ARBA" id="ARBA00048504"/>
    </source>
</evidence>
<evidence type="ECO:0000256" key="2">
    <source>
        <dbReference type="ARBA" id="ARBA00022801"/>
    </source>
</evidence>
<evidence type="ECO:0000256" key="1">
    <source>
        <dbReference type="ARBA" id="ARBA00008645"/>
    </source>
</evidence>
<sequence>MFRVVHRSFNQYSSLLVGSQRQLLFYNQRFLGTQGFDPIELSFYQTKTSDDNKESVPLLAFHGLFGNKNNLRSLINQIAAMTRRQSYSFDLRNHGESPHVPFDRFTIELMATDILNFMDRNGFKKAILMGHSLGGRVVAQFAFNWPEMIEKLILVDIGPLSSLPRIEFLTENFFHLLDSCLKDLPPNINLSDARIQVKKILNEKIKNTLIADFLVLNLYQNQNERSICWRFNLDAIEKFIAKGSIKNMDIKKPFSGQSMIIYGENSPYVRPEQFDQIRAVMPSVKFVGIPETGHYLHVEKPVQFIQKVIDFIGST</sequence>
<dbReference type="EMBL" id="WVUK01000065">
    <property type="protein sequence ID" value="KAF7489396.1"/>
    <property type="molecule type" value="Genomic_DNA"/>
</dbReference>
<evidence type="ECO:0000256" key="6">
    <source>
        <dbReference type="ARBA" id="ARBA00043742"/>
    </source>
</evidence>
<reference evidence="13" key="2">
    <citation type="submission" date="2020-01" db="EMBL/GenBank/DDBJ databases">
        <authorList>
            <person name="Korhonen P.K.K."/>
            <person name="Guangxu M.G."/>
            <person name="Wang T.W."/>
            <person name="Stroehlein A.J.S."/>
            <person name="Young N.D."/>
            <person name="Ang C.-S.A."/>
            <person name="Fernando D.W.F."/>
            <person name="Lu H.L."/>
            <person name="Taylor S.T."/>
            <person name="Ehtesham M.E.M."/>
            <person name="Najaraj S.H.N."/>
            <person name="Harsha G.H.G."/>
            <person name="Madugundu A.M."/>
            <person name="Renuse S.R."/>
            <person name="Holt D.H."/>
            <person name="Pandey A.P."/>
            <person name="Papenfuss A.P."/>
            <person name="Gasser R.B.G."/>
            <person name="Fischer K.F."/>
        </authorList>
    </citation>
    <scope>NUCLEOTIDE SEQUENCE</scope>
    <source>
        <strain evidence="13">SSS_KF_BRIS2020</strain>
    </source>
</reference>
<reference evidence="15" key="1">
    <citation type="journal article" date="2020" name="PLoS Negl. Trop. Dis.">
        <title>High-quality nuclear genome for Sarcoptes scabiei-A critical resource for a neglected parasite.</title>
        <authorList>
            <person name="Korhonen P.K."/>
            <person name="Gasser R.B."/>
            <person name="Ma G."/>
            <person name="Wang T."/>
            <person name="Stroehlein A.J."/>
            <person name="Young N.D."/>
            <person name="Ang C.S."/>
            <person name="Fernando D.D."/>
            <person name="Lu H.C."/>
            <person name="Taylor S."/>
            <person name="Reynolds S.L."/>
            <person name="Mofiz E."/>
            <person name="Najaraj S.H."/>
            <person name="Gowda H."/>
            <person name="Madugundu A."/>
            <person name="Renuse S."/>
            <person name="Holt D."/>
            <person name="Pandey A."/>
            <person name="Papenfuss A.T."/>
            <person name="Fischer K."/>
        </authorList>
    </citation>
    <scope>NUCLEOTIDE SEQUENCE [LARGE SCALE GENOMIC DNA]</scope>
</reference>
<evidence type="ECO:0000256" key="3">
    <source>
        <dbReference type="ARBA" id="ARBA00026104"/>
    </source>
</evidence>
<dbReference type="Gene3D" id="3.40.50.1820">
    <property type="entry name" value="alpha/beta hydrolase"/>
    <property type="match status" value="1"/>
</dbReference>
<dbReference type="AlphaFoldDB" id="A0A834R669"/>